<dbReference type="InterPro" id="IPR032816">
    <property type="entry name" value="VTT_dom"/>
</dbReference>
<keyword evidence="5" id="KW-1185">Reference proteome</keyword>
<keyword evidence="2" id="KW-0472">Membrane</keyword>
<dbReference type="Pfam" id="PF09335">
    <property type="entry name" value="VTT_dom"/>
    <property type="match status" value="1"/>
</dbReference>
<evidence type="ECO:0000256" key="2">
    <source>
        <dbReference type="SAM" id="Phobius"/>
    </source>
</evidence>
<feature type="transmembrane region" description="Helical" evidence="2">
    <location>
        <begin position="79"/>
        <end position="99"/>
    </location>
</feature>
<keyword evidence="2" id="KW-0812">Transmembrane</keyword>
<feature type="domain" description="VTT" evidence="3">
    <location>
        <begin position="96"/>
        <end position="214"/>
    </location>
</feature>
<dbReference type="InterPro" id="IPR053240">
    <property type="entry name" value="VTT_domain"/>
</dbReference>
<organism evidence="4 5">
    <name type="scientific">Triparma columacea</name>
    <dbReference type="NCBI Taxonomy" id="722753"/>
    <lineage>
        <taxon>Eukaryota</taxon>
        <taxon>Sar</taxon>
        <taxon>Stramenopiles</taxon>
        <taxon>Ochrophyta</taxon>
        <taxon>Bolidophyceae</taxon>
        <taxon>Parmales</taxon>
        <taxon>Triparmaceae</taxon>
        <taxon>Triparma</taxon>
    </lineage>
</organism>
<accession>A0A9W7LCG9</accession>
<evidence type="ECO:0000313" key="5">
    <source>
        <dbReference type="Proteomes" id="UP001165065"/>
    </source>
</evidence>
<feature type="compositionally biased region" description="Polar residues" evidence="1">
    <location>
        <begin position="8"/>
        <end position="21"/>
    </location>
</feature>
<feature type="transmembrane region" description="Helical" evidence="2">
    <location>
        <begin position="194"/>
        <end position="212"/>
    </location>
</feature>
<comment type="caution">
    <text evidence="4">The sequence shown here is derived from an EMBL/GenBank/DDBJ whole genome shotgun (WGS) entry which is preliminary data.</text>
</comment>
<evidence type="ECO:0000313" key="4">
    <source>
        <dbReference type="EMBL" id="GMI44803.1"/>
    </source>
</evidence>
<dbReference type="OrthoDB" id="166803at2759"/>
<feature type="transmembrane region" description="Helical" evidence="2">
    <location>
        <begin position="232"/>
        <end position="251"/>
    </location>
</feature>
<sequence>MSLRISPLDNNNSNNPKESIPSSQLVQKGLLLPLLLLPLLYYLTLHPPLNLHLPLNLPQISPVDFLQSSVSKIQSAGPLAFLYFSLLYILAEVLAIPAIPLTASAGYLFGTFPGTLVVLLSASVAASISFYLGRTYLRTYVTDLTSKSNRLLAIDRAVAQDGFKVILLLRLSPIFPFALSNYVYGASSVKFKDYILATVLGFAPGTLGYVYTGTVGKVLVESEGGIGGTGGIMGGGSVAMLAGFGGVLAFAKIVGDIATKVVGEIEGMEEIEREEGQDQ</sequence>
<proteinExistence type="predicted"/>
<dbReference type="Proteomes" id="UP001165065">
    <property type="component" value="Unassembled WGS sequence"/>
</dbReference>
<name>A0A9W7LCG9_9STRA</name>
<dbReference type="PANTHER" id="PTHR46826">
    <property type="match status" value="1"/>
</dbReference>
<dbReference type="PANTHER" id="PTHR46826:SF1">
    <property type="entry name" value="TVP38_TMEM64 FAMILY MEMBRANE PROTEIN YDJX"/>
    <property type="match status" value="1"/>
</dbReference>
<feature type="transmembrane region" description="Helical" evidence="2">
    <location>
        <begin position="105"/>
        <end position="132"/>
    </location>
</feature>
<evidence type="ECO:0000259" key="3">
    <source>
        <dbReference type="Pfam" id="PF09335"/>
    </source>
</evidence>
<reference evidence="5" key="1">
    <citation type="journal article" date="2023" name="Commun. Biol.">
        <title>Genome analysis of Parmales, the sister group of diatoms, reveals the evolutionary specialization of diatoms from phago-mixotrophs to photoautotrophs.</title>
        <authorList>
            <person name="Ban H."/>
            <person name="Sato S."/>
            <person name="Yoshikawa S."/>
            <person name="Yamada K."/>
            <person name="Nakamura Y."/>
            <person name="Ichinomiya M."/>
            <person name="Sato N."/>
            <person name="Blanc-Mathieu R."/>
            <person name="Endo H."/>
            <person name="Kuwata A."/>
            <person name="Ogata H."/>
        </authorList>
    </citation>
    <scope>NUCLEOTIDE SEQUENCE [LARGE SCALE GENOMIC DNA]</scope>
</reference>
<evidence type="ECO:0000256" key="1">
    <source>
        <dbReference type="SAM" id="MobiDB-lite"/>
    </source>
</evidence>
<gene>
    <name evidence="4" type="ORF">TrCOL_g8936</name>
</gene>
<feature type="region of interest" description="Disordered" evidence="1">
    <location>
        <begin position="1"/>
        <end position="21"/>
    </location>
</feature>
<protein>
    <recommendedName>
        <fullName evidence="3">VTT domain-containing protein</fullName>
    </recommendedName>
</protein>
<dbReference type="EMBL" id="BRYA01000226">
    <property type="protein sequence ID" value="GMI44803.1"/>
    <property type="molecule type" value="Genomic_DNA"/>
</dbReference>
<dbReference type="AlphaFoldDB" id="A0A9W7LCG9"/>
<keyword evidence="2" id="KW-1133">Transmembrane helix</keyword>